<evidence type="ECO:0000313" key="2">
    <source>
        <dbReference type="EMBL" id="KCV82038.1"/>
    </source>
</evidence>
<protein>
    <recommendedName>
        <fullName evidence="4">CTP synthetase</fullName>
    </recommendedName>
</protein>
<organism evidence="2 3">
    <name type="scientific">Actibacterium atlanticum</name>
    <dbReference type="NCBI Taxonomy" id="1461693"/>
    <lineage>
        <taxon>Bacteria</taxon>
        <taxon>Pseudomonadati</taxon>
        <taxon>Pseudomonadota</taxon>
        <taxon>Alphaproteobacteria</taxon>
        <taxon>Rhodobacterales</taxon>
        <taxon>Roseobacteraceae</taxon>
        <taxon>Actibacterium</taxon>
    </lineage>
</organism>
<keyword evidence="1" id="KW-0812">Transmembrane</keyword>
<dbReference type="Proteomes" id="UP000024836">
    <property type="component" value="Unassembled WGS sequence"/>
</dbReference>
<dbReference type="AlphaFoldDB" id="A0A058ZKD4"/>
<evidence type="ECO:0008006" key="4">
    <source>
        <dbReference type="Google" id="ProtNLM"/>
    </source>
</evidence>
<comment type="caution">
    <text evidence="2">The sequence shown here is derived from an EMBL/GenBank/DDBJ whole genome shotgun (WGS) entry which is preliminary data.</text>
</comment>
<reference evidence="2 3" key="1">
    <citation type="submission" date="2013-04" db="EMBL/GenBank/DDBJ databases">
        <title>Shimia sp. 22II-S11-Z10 Genome Sequencing.</title>
        <authorList>
            <person name="Lai Q."/>
            <person name="Li G."/>
            <person name="Shao Z."/>
        </authorList>
    </citation>
    <scope>NUCLEOTIDE SEQUENCE [LARGE SCALE GENOMIC DNA]</scope>
    <source>
        <strain evidence="3">22II-S11-Z10</strain>
    </source>
</reference>
<keyword evidence="1" id="KW-1133">Transmembrane helix</keyword>
<keyword evidence="1" id="KW-0472">Membrane</keyword>
<accession>A0A058ZKD4</accession>
<sequence length="60" mass="6179">MMRLAMILFSLISTTLMGTGIVIALVAGFTTLMPLLIAIAAGFALSIPATWVVTKAVLAA</sequence>
<dbReference type="RefSeq" id="WP_035250829.1">
    <property type="nucleotide sequence ID" value="NZ_AQQY01000005.1"/>
</dbReference>
<evidence type="ECO:0000313" key="3">
    <source>
        <dbReference type="Proteomes" id="UP000024836"/>
    </source>
</evidence>
<dbReference type="STRING" id="1461693.ATO10_09333"/>
<feature type="transmembrane region" description="Helical" evidence="1">
    <location>
        <begin position="34"/>
        <end position="54"/>
    </location>
</feature>
<gene>
    <name evidence="2" type="ORF">ATO10_09333</name>
</gene>
<dbReference type="PATRIC" id="fig|1461693.3.peg.1896"/>
<keyword evidence="3" id="KW-1185">Reference proteome</keyword>
<evidence type="ECO:0000256" key="1">
    <source>
        <dbReference type="SAM" id="Phobius"/>
    </source>
</evidence>
<dbReference type="EMBL" id="AQQY01000005">
    <property type="protein sequence ID" value="KCV82038.1"/>
    <property type="molecule type" value="Genomic_DNA"/>
</dbReference>
<proteinExistence type="predicted"/>
<dbReference type="OrthoDB" id="7510999at2"/>
<name>A0A058ZKD4_9RHOB</name>